<organism evidence="2 3">
    <name type="scientific">Planoprotostelium fungivorum</name>
    <dbReference type="NCBI Taxonomy" id="1890364"/>
    <lineage>
        <taxon>Eukaryota</taxon>
        <taxon>Amoebozoa</taxon>
        <taxon>Evosea</taxon>
        <taxon>Variosea</taxon>
        <taxon>Cavosteliida</taxon>
        <taxon>Cavosteliaceae</taxon>
        <taxon>Planoprotostelium</taxon>
    </lineage>
</organism>
<sequence>MQTTKSNRDVESIETKEIEIFGEQKEALKRKRGSVSAEERPIAKPARVHKKRTEQRESILLSQYIENGKKLNKGKIISALSCLRIPLRSLLIELLDSNEYIAFEQEQTFSPKLYELINPQEADLVEVEKKFVCKLNQLRKEHQGSKRLNFMINVFTMVTTLSLFQEIYPDPTLEEVRLMGRWWRDNCIGTNEMIGFKIFSNTFLWYLFRREHGPNDFTLPPVNVFLDHFGLKMRSVWPVIMERGDNKSGDLQLYKKVDFDFNDRSNPILYLGIHEANLLELFRMATRVEISIPILLKGLKREANANSGTFKELLNLLLNKQDFDGVSRGASFDNSNICRSCN</sequence>
<evidence type="ECO:0000256" key="1">
    <source>
        <dbReference type="SAM" id="MobiDB-lite"/>
    </source>
</evidence>
<comment type="caution">
    <text evidence="2">The sequence shown here is derived from an EMBL/GenBank/DDBJ whole genome shotgun (WGS) entry which is preliminary data.</text>
</comment>
<name>A0A2P6N3I9_9EUKA</name>
<protein>
    <submittedName>
        <fullName evidence="2">Uncharacterized protein</fullName>
    </submittedName>
</protein>
<evidence type="ECO:0000313" key="3">
    <source>
        <dbReference type="Proteomes" id="UP000241769"/>
    </source>
</evidence>
<proteinExistence type="predicted"/>
<keyword evidence="3" id="KW-1185">Reference proteome</keyword>
<evidence type="ECO:0000313" key="2">
    <source>
        <dbReference type="EMBL" id="PRP78504.1"/>
    </source>
</evidence>
<dbReference type="Proteomes" id="UP000241769">
    <property type="component" value="Unassembled WGS sequence"/>
</dbReference>
<reference evidence="2 3" key="1">
    <citation type="journal article" date="2018" name="Genome Biol. Evol.">
        <title>Multiple Roots of Fruiting Body Formation in Amoebozoa.</title>
        <authorList>
            <person name="Hillmann F."/>
            <person name="Forbes G."/>
            <person name="Novohradska S."/>
            <person name="Ferling I."/>
            <person name="Riege K."/>
            <person name="Groth M."/>
            <person name="Westermann M."/>
            <person name="Marz M."/>
            <person name="Spaller T."/>
            <person name="Winckler T."/>
            <person name="Schaap P."/>
            <person name="Glockner G."/>
        </authorList>
    </citation>
    <scope>NUCLEOTIDE SEQUENCE [LARGE SCALE GENOMIC DNA]</scope>
    <source>
        <strain evidence="2 3">Jena</strain>
    </source>
</reference>
<gene>
    <name evidence="2" type="ORF">PROFUN_13522</name>
</gene>
<dbReference type="InParanoid" id="A0A2P6N3I9"/>
<dbReference type="EMBL" id="MDYQ01000219">
    <property type="protein sequence ID" value="PRP78504.1"/>
    <property type="molecule type" value="Genomic_DNA"/>
</dbReference>
<dbReference type="AlphaFoldDB" id="A0A2P6N3I9"/>
<accession>A0A2P6N3I9</accession>
<feature type="region of interest" description="Disordered" evidence="1">
    <location>
        <begin position="29"/>
        <end position="53"/>
    </location>
</feature>